<dbReference type="EMBL" id="AMKT01000098">
    <property type="protein sequence ID" value="OXG11553.1"/>
    <property type="molecule type" value="Genomic_DNA"/>
</dbReference>
<dbReference type="OrthoDB" id="282973at2759"/>
<evidence type="ECO:0000313" key="5">
    <source>
        <dbReference type="Proteomes" id="UP000199727"/>
    </source>
</evidence>
<organism evidence="4 5">
    <name type="scientific">Cryptococcus neoformans Tu259-1</name>
    <dbReference type="NCBI Taxonomy" id="1230072"/>
    <lineage>
        <taxon>Eukaryota</taxon>
        <taxon>Fungi</taxon>
        <taxon>Dikarya</taxon>
        <taxon>Basidiomycota</taxon>
        <taxon>Agaricomycotina</taxon>
        <taxon>Tremellomycetes</taxon>
        <taxon>Tremellales</taxon>
        <taxon>Cryptococcaceae</taxon>
        <taxon>Cryptococcus</taxon>
        <taxon>Cryptococcus neoformans species complex</taxon>
    </lineage>
</organism>
<comment type="caution">
    <text evidence="4">The sequence shown here is derived from an EMBL/GenBank/DDBJ whole genome shotgun (WGS) entry which is preliminary data.</text>
</comment>
<keyword evidence="2" id="KW-0325">Glycoprotein</keyword>
<dbReference type="Gene3D" id="3.60.21.10">
    <property type="match status" value="1"/>
</dbReference>
<reference evidence="4 5" key="1">
    <citation type="submission" date="2017-06" db="EMBL/GenBank/DDBJ databases">
        <title>Global population genomics of the pathogenic fungus Cryptococcus neoformans var. grubii.</title>
        <authorList>
            <person name="Cuomo C."/>
            <person name="Litvintseva A."/>
            <person name="Chen Y."/>
            <person name="Young S."/>
            <person name="Zeng Q."/>
            <person name="Chapman S."/>
            <person name="Gujja S."/>
            <person name="Saif S."/>
            <person name="Birren B."/>
        </authorList>
    </citation>
    <scope>NUCLEOTIDE SEQUENCE [LARGE SCALE GENOMIC DNA]</scope>
    <source>
        <strain evidence="4 5">Tu259-1</strain>
    </source>
</reference>
<dbReference type="InterPro" id="IPR041805">
    <property type="entry name" value="ASMase/PPN1_MPP"/>
</dbReference>
<keyword evidence="1" id="KW-0378">Hydrolase</keyword>
<sequence length="708" mass="78667">MIKVGGFPLKPHDRMSNFAVLAALLGVVRFTTAEQITLGPTAYTAPGAFPTSFFSEYYNDPTQTASQVQPKISDRVLNKTYPLELTDPDTISTNDTADPLYYPPTRLHGSAATSLYQNVTDQIKIIVIGDTPSNCSKCIDALTAASSLAKRAPELVPDLLVSLCNHYDFASEAGCNVYTANAQGPYYAQVLAYADVSGYDGQYLCQNFITKSECARPPLPTFNASDFWTKPKPTNAKPPVPKGTDRIKVLHMSDFHIDPRYTTGSEGNCTSGLCCRRGNPVESLNSNYTVSVPAPRFGYFLCDTPWALGAAAVEAIPVLTGTDEDDAFNMTIFTGDMVSHDPYYELSRDYVEYTETALYDLWKQTLNPTSPLYAAIGNHDSYQQAFDAPSSLTGKLRKQSSWNYEHLAGLLESEGWIDGETAKKVKTHYGAYSIQHATNLKIITINTDLWYRANIFAYINSTHPDNFGFLKFLAEELQEAEDCNSRAYIVGHVLSGYDGTNPLPGPTDIFYQIIDRYSHVIAGLFWGHTHEDQHMIYYANNGTKMSAETAQNVGWIGPSITPLTDLNSGFRLYEVDAETWDILDAHTWYSNVSTYSSLDGQLEVGPSYVYEYNTRQAYGDNISWPDNAPLNATWWHLVSEEMENDGGALVELYNAHQGKMSSLSPNCTSAECIEAKVCYLRVSAYLRCRYMLLELIHIAERIGISCPR</sequence>
<evidence type="ECO:0000313" key="4">
    <source>
        <dbReference type="EMBL" id="OXG11553.1"/>
    </source>
</evidence>
<evidence type="ECO:0000259" key="3">
    <source>
        <dbReference type="Pfam" id="PF00149"/>
    </source>
</evidence>
<dbReference type="Pfam" id="PF00149">
    <property type="entry name" value="Metallophos"/>
    <property type="match status" value="1"/>
</dbReference>
<dbReference type="Proteomes" id="UP000199727">
    <property type="component" value="Unassembled WGS sequence"/>
</dbReference>
<dbReference type="AlphaFoldDB" id="A0A854Q693"/>
<protein>
    <submittedName>
        <fullName evidence="4">Ser/Thr protein phosphatase family protein</fullName>
    </submittedName>
</protein>
<proteinExistence type="predicted"/>
<dbReference type="InterPro" id="IPR004843">
    <property type="entry name" value="Calcineurin-like_PHP"/>
</dbReference>
<dbReference type="InterPro" id="IPR029052">
    <property type="entry name" value="Metallo-depent_PP-like"/>
</dbReference>
<feature type="domain" description="Calcineurin-like phosphoesterase" evidence="3">
    <location>
        <begin position="248"/>
        <end position="531"/>
    </location>
</feature>
<name>A0A854Q693_CRYNE</name>
<evidence type="ECO:0000256" key="1">
    <source>
        <dbReference type="ARBA" id="ARBA00022801"/>
    </source>
</evidence>
<dbReference type="PANTHER" id="PTHR10340:SF27">
    <property type="entry name" value="ACL091CP"/>
    <property type="match status" value="1"/>
</dbReference>
<dbReference type="PANTHER" id="PTHR10340">
    <property type="entry name" value="SPHINGOMYELIN PHOSPHODIESTERASE"/>
    <property type="match status" value="1"/>
</dbReference>
<gene>
    <name evidence="4" type="ORF">C361_06660</name>
</gene>
<accession>A0A854Q693</accession>
<dbReference type="GO" id="GO:0008081">
    <property type="term" value="F:phosphoric diester hydrolase activity"/>
    <property type="evidence" value="ECO:0007669"/>
    <property type="project" value="TreeGrafter"/>
</dbReference>
<dbReference type="CDD" id="cd00842">
    <property type="entry name" value="MPP_ASMase"/>
    <property type="match status" value="1"/>
</dbReference>
<dbReference type="SUPFAM" id="SSF56300">
    <property type="entry name" value="Metallo-dependent phosphatases"/>
    <property type="match status" value="1"/>
</dbReference>
<evidence type="ECO:0000256" key="2">
    <source>
        <dbReference type="ARBA" id="ARBA00023180"/>
    </source>
</evidence>
<dbReference type="GO" id="GO:0005615">
    <property type="term" value="C:extracellular space"/>
    <property type="evidence" value="ECO:0007669"/>
    <property type="project" value="TreeGrafter"/>
</dbReference>